<dbReference type="AlphaFoldDB" id="A0A7I7TG92"/>
<evidence type="ECO:0000313" key="3">
    <source>
        <dbReference type="Proteomes" id="UP000467148"/>
    </source>
</evidence>
<dbReference type="EMBL" id="AP022596">
    <property type="protein sequence ID" value="BBY67196.1"/>
    <property type="molecule type" value="Genomic_DNA"/>
</dbReference>
<keyword evidence="3" id="KW-1185">Reference proteome</keyword>
<proteinExistence type="predicted"/>
<evidence type="ECO:0000313" key="2">
    <source>
        <dbReference type="EMBL" id="BBY67196.1"/>
    </source>
</evidence>
<protein>
    <submittedName>
        <fullName evidence="2">Uncharacterized protein</fullName>
    </submittedName>
</protein>
<gene>
    <name evidence="2" type="ORF">MHEL_54390</name>
</gene>
<name>A0A7I7TG92_9MYCO</name>
<feature type="region of interest" description="Disordered" evidence="1">
    <location>
        <begin position="47"/>
        <end position="80"/>
    </location>
</feature>
<accession>A0A7I7TG92</accession>
<evidence type="ECO:0000256" key="1">
    <source>
        <dbReference type="SAM" id="MobiDB-lite"/>
    </source>
</evidence>
<organism evidence="2 3">
    <name type="scientific">Mycolicibacterium helvum</name>
    <dbReference type="NCBI Taxonomy" id="1534349"/>
    <lineage>
        <taxon>Bacteria</taxon>
        <taxon>Bacillati</taxon>
        <taxon>Actinomycetota</taxon>
        <taxon>Actinomycetes</taxon>
        <taxon>Mycobacteriales</taxon>
        <taxon>Mycobacteriaceae</taxon>
        <taxon>Mycolicibacterium</taxon>
    </lineage>
</organism>
<feature type="compositionally biased region" description="Polar residues" evidence="1">
    <location>
        <begin position="57"/>
        <end position="80"/>
    </location>
</feature>
<dbReference type="KEGG" id="mhev:MHEL_54390"/>
<reference evidence="2 3" key="1">
    <citation type="journal article" date="2019" name="Emerg. Microbes Infect.">
        <title>Comprehensive subspecies identification of 175 nontuberculous mycobacteria species based on 7547 genomic profiles.</title>
        <authorList>
            <person name="Matsumoto Y."/>
            <person name="Kinjo T."/>
            <person name="Motooka D."/>
            <person name="Nabeya D."/>
            <person name="Jung N."/>
            <person name="Uechi K."/>
            <person name="Horii T."/>
            <person name="Iida T."/>
            <person name="Fujita J."/>
            <person name="Nakamura S."/>
        </authorList>
    </citation>
    <scope>NUCLEOTIDE SEQUENCE [LARGE SCALE GENOMIC DNA]</scope>
    <source>
        <strain evidence="2 3">JCM 30396</strain>
    </source>
</reference>
<dbReference type="Proteomes" id="UP000467148">
    <property type="component" value="Chromosome"/>
</dbReference>
<sequence length="80" mass="7913">MLGMTIAGHSKAVTFAGAVTIATLALCGAASSSTQFPLAGPDTVSGHVVAVDDDNGDSVNDQGQTSGDIFTQNAQDQSTA</sequence>